<comment type="caution">
    <text evidence="8">The sequence shown here is derived from an EMBL/GenBank/DDBJ whole genome shotgun (WGS) entry which is preliminary data.</text>
</comment>
<evidence type="ECO:0000256" key="1">
    <source>
        <dbReference type="ARBA" id="ARBA00004308"/>
    </source>
</evidence>
<evidence type="ECO:0000313" key="9">
    <source>
        <dbReference type="Proteomes" id="UP000536275"/>
    </source>
</evidence>
<feature type="region of interest" description="Disordered" evidence="7">
    <location>
        <begin position="315"/>
        <end position="372"/>
    </location>
</feature>
<gene>
    <name evidence="8" type="ORF">FOB64_000500</name>
</gene>
<organism evidence="8 9">
    <name type="scientific">Candida albicans</name>
    <name type="common">Yeast</name>
    <dbReference type="NCBI Taxonomy" id="5476"/>
    <lineage>
        <taxon>Eukaryota</taxon>
        <taxon>Fungi</taxon>
        <taxon>Dikarya</taxon>
        <taxon>Ascomycota</taxon>
        <taxon>Saccharomycotina</taxon>
        <taxon>Pichiomycetes</taxon>
        <taxon>Debaryomycetaceae</taxon>
        <taxon>Candida/Lodderomyces clade</taxon>
        <taxon>Candida</taxon>
    </lineage>
</organism>
<comment type="similarity">
    <text evidence="2">Belongs to the adaptor complexes large subunit family.</text>
</comment>
<feature type="compositionally biased region" description="Basic residues" evidence="7">
    <location>
        <begin position="266"/>
        <end position="276"/>
    </location>
</feature>
<keyword evidence="5" id="KW-0653">Protein transport</keyword>
<dbReference type="GO" id="GO:0010008">
    <property type="term" value="C:endosome membrane"/>
    <property type="evidence" value="ECO:0007669"/>
    <property type="project" value="TreeGrafter"/>
</dbReference>
<feature type="region of interest" description="Disordered" evidence="7">
    <location>
        <begin position="1"/>
        <end position="100"/>
    </location>
</feature>
<reference evidence="8 9" key="1">
    <citation type="submission" date="2020-03" db="EMBL/GenBank/DDBJ databases">
        <title>FDA dAtabase for Regulatory Grade micrObial Sequences (FDA-ARGOS): Supporting development and validation of Infectious Disease Dx tests.</title>
        <authorList>
            <person name="Campos J."/>
            <person name="Goldberg B."/>
            <person name="Tallon L."/>
            <person name="Sadzewicz L."/>
            <person name="Vavikolanu K."/>
            <person name="Mehta A."/>
            <person name="Aluvathingal J."/>
            <person name="Nadendla S."/>
            <person name="Nandy P."/>
            <person name="Geyer C."/>
            <person name="Yan Y."/>
            <person name="Sichtig H."/>
        </authorList>
    </citation>
    <scope>NUCLEOTIDE SEQUENCE [LARGE SCALE GENOMIC DNA]</scope>
    <source>
        <strain evidence="8 9">FDAARGOS_656</strain>
    </source>
</reference>
<dbReference type="PANTHER" id="PTHR22781:SF12">
    <property type="entry name" value="AP-3 COMPLEX SUBUNIT DELTA-1"/>
    <property type="match status" value="1"/>
</dbReference>
<evidence type="ECO:0000256" key="2">
    <source>
        <dbReference type="ARBA" id="ARBA00006613"/>
    </source>
</evidence>
<keyword evidence="4" id="KW-0677">Repeat</keyword>
<feature type="compositionally biased region" description="Basic residues" evidence="7">
    <location>
        <begin position="360"/>
        <end position="372"/>
    </location>
</feature>
<feature type="compositionally biased region" description="Basic and acidic residues" evidence="7">
    <location>
        <begin position="7"/>
        <end position="21"/>
    </location>
</feature>
<name>A0A8H6F719_CANAX</name>
<dbReference type="InterPro" id="IPR017105">
    <property type="entry name" value="AP3_complex_dsu"/>
</dbReference>
<keyword evidence="6" id="KW-0472">Membrane</keyword>
<feature type="compositionally biased region" description="Basic and acidic residues" evidence="7">
    <location>
        <begin position="315"/>
        <end position="329"/>
    </location>
</feature>
<feature type="compositionally biased region" description="Basic residues" evidence="7">
    <location>
        <begin position="221"/>
        <end position="231"/>
    </location>
</feature>
<evidence type="ECO:0000256" key="5">
    <source>
        <dbReference type="ARBA" id="ARBA00022927"/>
    </source>
</evidence>
<dbReference type="GO" id="GO:0006896">
    <property type="term" value="P:Golgi to vacuole transport"/>
    <property type="evidence" value="ECO:0007669"/>
    <property type="project" value="TreeGrafter"/>
</dbReference>
<feature type="compositionally biased region" description="Basic residues" evidence="7">
    <location>
        <begin position="330"/>
        <end position="339"/>
    </location>
</feature>
<evidence type="ECO:0000256" key="4">
    <source>
        <dbReference type="ARBA" id="ARBA00022737"/>
    </source>
</evidence>
<dbReference type="AlphaFoldDB" id="A0A8H6F719"/>
<feature type="region of interest" description="Disordered" evidence="7">
    <location>
        <begin position="258"/>
        <end position="302"/>
    </location>
</feature>
<evidence type="ECO:0000256" key="6">
    <source>
        <dbReference type="ARBA" id="ARBA00023136"/>
    </source>
</evidence>
<feature type="compositionally biased region" description="Polar residues" evidence="7">
    <location>
        <begin position="279"/>
        <end position="295"/>
    </location>
</feature>
<dbReference type="GO" id="GO:0030123">
    <property type="term" value="C:AP-3 adaptor complex"/>
    <property type="evidence" value="ECO:0007669"/>
    <property type="project" value="InterPro"/>
</dbReference>
<accession>A0A8H6F719</accession>
<feature type="compositionally biased region" description="Acidic residues" evidence="7">
    <location>
        <begin position="31"/>
        <end position="68"/>
    </location>
</feature>
<feature type="region of interest" description="Disordered" evidence="7">
    <location>
        <begin position="209"/>
        <end position="231"/>
    </location>
</feature>
<dbReference type="PANTHER" id="PTHR22781">
    <property type="entry name" value="DELTA ADAPTIN-RELATED"/>
    <property type="match status" value="1"/>
</dbReference>
<keyword evidence="3" id="KW-0813">Transport</keyword>
<dbReference type="GO" id="GO:0006623">
    <property type="term" value="P:protein targeting to vacuole"/>
    <property type="evidence" value="ECO:0007669"/>
    <property type="project" value="TreeGrafter"/>
</dbReference>
<proteinExistence type="inferred from homology"/>
<protein>
    <submittedName>
        <fullName evidence="8">Uncharacterized protein</fullName>
    </submittedName>
</protein>
<dbReference type="Proteomes" id="UP000536275">
    <property type="component" value="Unassembled WGS sequence"/>
</dbReference>
<sequence>MTDNDFTDIKKLEESDLKMYKDLPIAKGGDSESESESESEDDDEEEEEEEEEENDYSEDDSESEDDGYENLVSSDEEGNSKPSKRRNTRARKPTRRYNGMKQLPMLLTHVLPSFFTAYTLNPVAKNAQRNVGVPEDLDLNTQIHSPDFKLEQFDDDSSDSYELYLSEVEDMEPLIHLSSDEPQEKKKERLERLKDDPYYLDDDAVVKTKKKSKKTDTDMNKKKKQTKKKKTNKLKKEKVLILDEETIVGESNITTPIESTQIQTHKEKKKPTKKNTFKIDSSNLDNFDLVSNDSETQLHNDKEYEIDLEALREKLKKTTVEPKIKDKEAKSKKKSKKSKKTSEEGKSTTTESNGVEPLKPKKVKKKKAIILE</sequence>
<dbReference type="EMBL" id="JABWAD010000007">
    <property type="protein sequence ID" value="KAF6072461.1"/>
    <property type="molecule type" value="Genomic_DNA"/>
</dbReference>
<evidence type="ECO:0000313" key="8">
    <source>
        <dbReference type="EMBL" id="KAF6072461.1"/>
    </source>
</evidence>
<comment type="subcellular location">
    <subcellularLocation>
        <location evidence="1">Endomembrane system</location>
    </subcellularLocation>
</comment>
<feature type="compositionally biased region" description="Basic residues" evidence="7">
    <location>
        <begin position="82"/>
        <end position="95"/>
    </location>
</feature>
<evidence type="ECO:0000256" key="7">
    <source>
        <dbReference type="SAM" id="MobiDB-lite"/>
    </source>
</evidence>
<evidence type="ECO:0000256" key="3">
    <source>
        <dbReference type="ARBA" id="ARBA00022448"/>
    </source>
</evidence>